<dbReference type="GO" id="GO:0007166">
    <property type="term" value="P:cell surface receptor signaling pathway"/>
    <property type="evidence" value="ECO:0007669"/>
    <property type="project" value="InterPro"/>
</dbReference>
<evidence type="ECO:0000256" key="17">
    <source>
        <dbReference type="ARBA" id="ARBA00047951"/>
    </source>
</evidence>
<keyword evidence="2" id="KW-0723">Serine/threonine-protein kinase</keyword>
<dbReference type="FunFam" id="2.10.25.10:FF:000038">
    <property type="entry name" value="Fibrillin 2"/>
    <property type="match status" value="1"/>
</dbReference>
<evidence type="ECO:0000256" key="6">
    <source>
        <dbReference type="ARBA" id="ARBA00022692"/>
    </source>
</evidence>
<dbReference type="InterPro" id="IPR008271">
    <property type="entry name" value="Ser/Thr_kinase_AS"/>
</dbReference>
<evidence type="ECO:0000256" key="3">
    <source>
        <dbReference type="ARBA" id="ARBA00022536"/>
    </source>
</evidence>
<dbReference type="PANTHER" id="PTHR27005">
    <property type="entry name" value="WALL-ASSOCIATED RECEPTOR KINASE-LIKE 21"/>
    <property type="match status" value="1"/>
</dbReference>
<dbReference type="InterPro" id="IPR011009">
    <property type="entry name" value="Kinase-like_dom_sf"/>
</dbReference>
<dbReference type="InterPro" id="IPR025287">
    <property type="entry name" value="WAK_GUB"/>
</dbReference>
<keyword evidence="9" id="KW-0547">Nucleotide-binding</keyword>
<dbReference type="OrthoDB" id="4062651at2759"/>
<reference evidence="25" key="1">
    <citation type="journal article" date="2014" name="Nat. Genet.">
        <title>A reference genome for common bean and genome-wide analysis of dual domestications.</title>
        <authorList>
            <person name="Schmutz J."/>
            <person name="McClean P.E."/>
            <person name="Mamidi S."/>
            <person name="Wu G.A."/>
            <person name="Cannon S.B."/>
            <person name="Grimwood J."/>
            <person name="Jenkins J."/>
            <person name="Shu S."/>
            <person name="Song Q."/>
            <person name="Chavarro C."/>
            <person name="Torres-Torres M."/>
            <person name="Geffroy V."/>
            <person name="Moghaddam S.M."/>
            <person name="Gao D."/>
            <person name="Abernathy B."/>
            <person name="Barry K."/>
            <person name="Blair M."/>
            <person name="Brick M.A."/>
            <person name="Chovatia M."/>
            <person name="Gepts P."/>
            <person name="Goodstein D.M."/>
            <person name="Gonzales M."/>
            <person name="Hellsten U."/>
            <person name="Hyten D.L."/>
            <person name="Jia G."/>
            <person name="Kelly J.D."/>
            <person name="Kudrna D."/>
            <person name="Lee R."/>
            <person name="Richard M.M."/>
            <person name="Miklas P.N."/>
            <person name="Osorno J.M."/>
            <person name="Rodrigues J."/>
            <person name="Thareau V."/>
            <person name="Urrea C.A."/>
            <person name="Wang M."/>
            <person name="Yu Y."/>
            <person name="Zhang M."/>
            <person name="Wing R.A."/>
            <person name="Cregan P.B."/>
            <person name="Rokhsar D.S."/>
            <person name="Jackson S.A."/>
        </authorList>
    </citation>
    <scope>NUCLEOTIDE SEQUENCE [LARGE SCALE GENOMIC DNA]</scope>
    <source>
        <strain evidence="25">cv. G19833</strain>
    </source>
</reference>
<comment type="function">
    <text evidence="18">Serine/threonine-protein kinase that may function as a signaling receptor of extracellular matrix component. Binding to pectin may have significance in the control of cell expansion, morphogenesis and development.</text>
</comment>
<dbReference type="GO" id="GO:0005886">
    <property type="term" value="C:plasma membrane"/>
    <property type="evidence" value="ECO:0007669"/>
    <property type="project" value="TreeGrafter"/>
</dbReference>
<feature type="transmembrane region" description="Helical" evidence="20">
    <location>
        <begin position="345"/>
        <end position="369"/>
    </location>
</feature>
<keyword evidence="13 20" id="KW-0472">Membrane</keyword>
<evidence type="ECO:0008006" key="26">
    <source>
        <dbReference type="Google" id="ProtNLM"/>
    </source>
</evidence>
<dbReference type="Gene3D" id="3.30.200.20">
    <property type="entry name" value="Phosphorylase Kinase, domain 1"/>
    <property type="match status" value="1"/>
</dbReference>
<comment type="catalytic activity">
    <reaction evidence="17">
        <text>L-threonyl-[protein] + ATP = O-phospho-L-threonyl-[protein] + ADP + H(+)</text>
        <dbReference type="Rhea" id="RHEA:46608"/>
        <dbReference type="Rhea" id="RHEA-COMP:11060"/>
        <dbReference type="Rhea" id="RHEA-COMP:11605"/>
        <dbReference type="ChEBI" id="CHEBI:15378"/>
        <dbReference type="ChEBI" id="CHEBI:30013"/>
        <dbReference type="ChEBI" id="CHEBI:30616"/>
        <dbReference type="ChEBI" id="CHEBI:61977"/>
        <dbReference type="ChEBI" id="CHEBI:456216"/>
    </reaction>
</comment>
<dbReference type="SMART" id="SM00181">
    <property type="entry name" value="EGF"/>
    <property type="match status" value="2"/>
</dbReference>
<feature type="domain" description="Protein kinase" evidence="22">
    <location>
        <begin position="419"/>
        <end position="701"/>
    </location>
</feature>
<evidence type="ECO:0000256" key="8">
    <source>
        <dbReference type="ARBA" id="ARBA00022737"/>
    </source>
</evidence>
<evidence type="ECO:0000256" key="1">
    <source>
        <dbReference type="ARBA" id="ARBA00004479"/>
    </source>
</evidence>
<feature type="domain" description="EGF-like" evidence="23">
    <location>
        <begin position="292"/>
        <end position="332"/>
    </location>
</feature>
<dbReference type="Gene3D" id="2.10.25.10">
    <property type="entry name" value="Laminin"/>
    <property type="match status" value="2"/>
</dbReference>
<keyword evidence="25" id="KW-1185">Reference proteome</keyword>
<dbReference type="Proteomes" id="UP000000226">
    <property type="component" value="Chromosome 9"/>
</dbReference>
<evidence type="ECO:0000313" key="25">
    <source>
        <dbReference type="Proteomes" id="UP000000226"/>
    </source>
</evidence>
<name>V7AV12_PHAVU</name>
<evidence type="ECO:0000256" key="7">
    <source>
        <dbReference type="ARBA" id="ARBA00022729"/>
    </source>
</evidence>
<dbReference type="InterPro" id="IPR049883">
    <property type="entry name" value="NOTCH1_EGF-like"/>
</dbReference>
<dbReference type="CDD" id="cd14066">
    <property type="entry name" value="STKc_IRAK"/>
    <property type="match status" value="1"/>
</dbReference>
<dbReference type="GO" id="GO:0005524">
    <property type="term" value="F:ATP binding"/>
    <property type="evidence" value="ECO:0007669"/>
    <property type="project" value="UniProtKB-KW"/>
</dbReference>
<dbReference type="Pfam" id="PF07714">
    <property type="entry name" value="PK_Tyr_Ser-Thr"/>
    <property type="match status" value="1"/>
</dbReference>
<protein>
    <recommendedName>
        <fullName evidence="26">Protein kinase domain-containing protein</fullName>
    </recommendedName>
</protein>
<evidence type="ECO:0000256" key="16">
    <source>
        <dbReference type="ARBA" id="ARBA00047558"/>
    </source>
</evidence>
<dbReference type="eggNOG" id="ENOG502QQPF">
    <property type="taxonomic scope" value="Eukaryota"/>
</dbReference>
<evidence type="ECO:0000256" key="18">
    <source>
        <dbReference type="ARBA" id="ARBA00058961"/>
    </source>
</evidence>
<feature type="disulfide bond" evidence="19">
    <location>
        <begin position="303"/>
        <end position="320"/>
    </location>
</feature>
<dbReference type="AlphaFoldDB" id="V7AV12"/>
<dbReference type="InterPro" id="IPR001245">
    <property type="entry name" value="Ser-Thr/Tyr_kinase_cat_dom"/>
</dbReference>
<dbReference type="InterPro" id="IPR045274">
    <property type="entry name" value="WAK-like"/>
</dbReference>
<evidence type="ECO:0000256" key="2">
    <source>
        <dbReference type="ARBA" id="ARBA00022527"/>
    </source>
</evidence>
<keyword evidence="14 19" id="KW-1015">Disulfide bond</keyword>
<evidence type="ECO:0000259" key="22">
    <source>
        <dbReference type="PROSITE" id="PS50011"/>
    </source>
</evidence>
<evidence type="ECO:0000256" key="10">
    <source>
        <dbReference type="ARBA" id="ARBA00022777"/>
    </source>
</evidence>
<keyword evidence="4" id="KW-0597">Phosphoprotein</keyword>
<evidence type="ECO:0000256" key="14">
    <source>
        <dbReference type="ARBA" id="ARBA00023157"/>
    </source>
</evidence>
<keyword evidence="11" id="KW-0067">ATP-binding</keyword>
<comment type="caution">
    <text evidence="19">Lacks conserved residue(s) required for the propagation of feature annotation.</text>
</comment>
<evidence type="ECO:0000256" key="13">
    <source>
        <dbReference type="ARBA" id="ARBA00023136"/>
    </source>
</evidence>
<evidence type="ECO:0000256" key="15">
    <source>
        <dbReference type="ARBA" id="ARBA00023180"/>
    </source>
</evidence>
<dbReference type="InterPro" id="IPR000719">
    <property type="entry name" value="Prot_kinase_dom"/>
</dbReference>
<evidence type="ECO:0000256" key="19">
    <source>
        <dbReference type="PROSITE-ProRule" id="PRU00076"/>
    </source>
</evidence>
<proteinExistence type="predicted"/>
<dbReference type="SUPFAM" id="SSF57196">
    <property type="entry name" value="EGF/Laminin"/>
    <property type="match status" value="1"/>
</dbReference>
<dbReference type="GO" id="GO:0005509">
    <property type="term" value="F:calcium ion binding"/>
    <property type="evidence" value="ECO:0007669"/>
    <property type="project" value="InterPro"/>
</dbReference>
<dbReference type="InterPro" id="IPR000742">
    <property type="entry name" value="EGF"/>
</dbReference>
<keyword evidence="10" id="KW-0418">Kinase</keyword>
<dbReference type="InterPro" id="IPR001881">
    <property type="entry name" value="EGF-like_Ca-bd_dom"/>
</dbReference>
<dbReference type="PROSITE" id="PS00108">
    <property type="entry name" value="PROTEIN_KINASE_ST"/>
    <property type="match status" value="1"/>
</dbReference>
<dbReference type="Gene3D" id="1.10.510.10">
    <property type="entry name" value="Transferase(Phosphotransferase) domain 1"/>
    <property type="match status" value="1"/>
</dbReference>
<evidence type="ECO:0000313" key="24">
    <source>
        <dbReference type="EMBL" id="ESW09492.1"/>
    </source>
</evidence>
<organism evidence="24 25">
    <name type="scientific">Phaseolus vulgaris</name>
    <name type="common">Kidney bean</name>
    <name type="synonym">French bean</name>
    <dbReference type="NCBI Taxonomy" id="3885"/>
    <lineage>
        <taxon>Eukaryota</taxon>
        <taxon>Viridiplantae</taxon>
        <taxon>Streptophyta</taxon>
        <taxon>Embryophyta</taxon>
        <taxon>Tracheophyta</taxon>
        <taxon>Spermatophyta</taxon>
        <taxon>Magnoliopsida</taxon>
        <taxon>eudicotyledons</taxon>
        <taxon>Gunneridae</taxon>
        <taxon>Pentapetalae</taxon>
        <taxon>rosids</taxon>
        <taxon>fabids</taxon>
        <taxon>Fabales</taxon>
        <taxon>Fabaceae</taxon>
        <taxon>Papilionoideae</taxon>
        <taxon>50 kb inversion clade</taxon>
        <taxon>NPAAA clade</taxon>
        <taxon>indigoferoid/millettioid clade</taxon>
        <taxon>Phaseoleae</taxon>
        <taxon>Phaseolus</taxon>
    </lineage>
</organism>
<evidence type="ECO:0000256" key="21">
    <source>
        <dbReference type="SAM" id="SignalP"/>
    </source>
</evidence>
<evidence type="ECO:0000259" key="23">
    <source>
        <dbReference type="PROSITE" id="PS50026"/>
    </source>
</evidence>
<accession>V7AV12</accession>
<feature type="signal peptide" evidence="21">
    <location>
        <begin position="1"/>
        <end position="23"/>
    </location>
</feature>
<dbReference type="Gramene" id="ESW09492">
    <property type="protein sequence ID" value="ESW09492"/>
    <property type="gene ID" value="PHAVU_009G131900g"/>
</dbReference>
<dbReference type="Pfam" id="PF07645">
    <property type="entry name" value="EGF_CA"/>
    <property type="match status" value="1"/>
</dbReference>
<dbReference type="CDD" id="cd00054">
    <property type="entry name" value="EGF_CA"/>
    <property type="match status" value="1"/>
</dbReference>
<evidence type="ECO:0000256" key="4">
    <source>
        <dbReference type="ARBA" id="ARBA00022553"/>
    </source>
</evidence>
<keyword evidence="7 21" id="KW-0732">Signal</keyword>
<evidence type="ECO:0000256" key="9">
    <source>
        <dbReference type="ARBA" id="ARBA00022741"/>
    </source>
</evidence>
<dbReference type="GO" id="GO:0030247">
    <property type="term" value="F:polysaccharide binding"/>
    <property type="evidence" value="ECO:0007669"/>
    <property type="project" value="InterPro"/>
</dbReference>
<keyword evidence="15" id="KW-0325">Glycoprotein</keyword>
<dbReference type="PROSITE" id="PS50011">
    <property type="entry name" value="PROTEIN_KINASE_DOM"/>
    <property type="match status" value="1"/>
</dbReference>
<dbReference type="SMR" id="V7AV12"/>
<comment type="catalytic activity">
    <reaction evidence="16">
        <text>L-seryl-[protein] + ATP = O-phospho-L-seryl-[protein] + ADP + H(+)</text>
        <dbReference type="Rhea" id="RHEA:17989"/>
        <dbReference type="Rhea" id="RHEA-COMP:9863"/>
        <dbReference type="Rhea" id="RHEA-COMP:11604"/>
        <dbReference type="ChEBI" id="CHEBI:15378"/>
        <dbReference type="ChEBI" id="CHEBI:29999"/>
        <dbReference type="ChEBI" id="CHEBI:30616"/>
        <dbReference type="ChEBI" id="CHEBI:83421"/>
        <dbReference type="ChEBI" id="CHEBI:456216"/>
    </reaction>
</comment>
<dbReference type="Pfam" id="PF13947">
    <property type="entry name" value="GUB_WAK_bind"/>
    <property type="match status" value="1"/>
</dbReference>
<keyword evidence="6 20" id="KW-0812">Transmembrane</keyword>
<gene>
    <name evidence="24" type="ORF">PHAVU_009G131900g</name>
</gene>
<dbReference type="FunFam" id="1.10.510.10:FF:000084">
    <property type="entry name" value="Wall-associated receptor kinase 2"/>
    <property type="match status" value="1"/>
</dbReference>
<keyword evidence="8" id="KW-0677">Repeat</keyword>
<evidence type="ECO:0000256" key="5">
    <source>
        <dbReference type="ARBA" id="ARBA00022679"/>
    </source>
</evidence>
<dbReference type="PROSITE" id="PS50026">
    <property type="entry name" value="EGF_3"/>
    <property type="match status" value="1"/>
</dbReference>
<dbReference type="FunFam" id="3.30.200.20:FF:000043">
    <property type="entry name" value="Wall-associated receptor kinase 2"/>
    <property type="match status" value="1"/>
</dbReference>
<keyword evidence="5" id="KW-0808">Transferase</keyword>
<evidence type="ECO:0000256" key="11">
    <source>
        <dbReference type="ARBA" id="ARBA00022840"/>
    </source>
</evidence>
<evidence type="ECO:0000256" key="20">
    <source>
        <dbReference type="SAM" id="Phobius"/>
    </source>
</evidence>
<dbReference type="SMART" id="SM00179">
    <property type="entry name" value="EGF_CA"/>
    <property type="match status" value="1"/>
</dbReference>
<keyword evidence="12 20" id="KW-1133">Transmembrane helix</keyword>
<dbReference type="EMBL" id="CM002296">
    <property type="protein sequence ID" value="ESW09492.1"/>
    <property type="molecule type" value="Genomic_DNA"/>
</dbReference>
<feature type="chain" id="PRO_5004754121" description="Protein kinase domain-containing protein" evidence="21">
    <location>
        <begin position="24"/>
        <end position="750"/>
    </location>
</feature>
<dbReference type="GO" id="GO:0004674">
    <property type="term" value="F:protein serine/threonine kinase activity"/>
    <property type="evidence" value="ECO:0007669"/>
    <property type="project" value="UniProtKB-KW"/>
</dbReference>
<keyword evidence="3 19" id="KW-0245">EGF-like domain</keyword>
<evidence type="ECO:0000256" key="12">
    <source>
        <dbReference type="ARBA" id="ARBA00022989"/>
    </source>
</evidence>
<dbReference type="SMART" id="SM00220">
    <property type="entry name" value="S_TKc"/>
    <property type="match status" value="1"/>
</dbReference>
<comment type="subcellular location">
    <subcellularLocation>
        <location evidence="1">Membrane</location>
        <topology evidence="1">Single-pass type I membrane protein</topology>
    </subcellularLocation>
</comment>
<dbReference type="STRING" id="3885.V7AV12"/>
<dbReference type="PANTHER" id="PTHR27005:SF511">
    <property type="entry name" value="WALL-ASSOCIATED RECEPTOR KINASE 1-RELATED"/>
    <property type="match status" value="1"/>
</dbReference>
<sequence length="750" mass="83011">MRVRLKQLLLVVLLAAAAAAAKTQPMSKPNCITKCGNVTIPFPFGLTKLCSLNTSFLITCNHNIPFLKTFHQDVRMLNISLDGQLDVSLPVATSCFNNKTDELKNDFWSYKFYTPFHLPSKQNKLTVLGANTAGVVEAVDSTFEYATCLCVSVYSSMMDEPPHDESCSGRFCCETPIRQRLSEFDIYSLHISINNMNKTFQSYPCGYAFLVKEGAYNFSMANLRNFHSSSTFPAVMDWAVGNTCLDAKNNASSYACKSNHGECDNAKEGPGYHCKCSRGFRGNAYLHDGCVDVDECAEGLHDCLKGRSTCSNSPTGSYSCSCPKGYEGDGKNNGTGCLRKSNSKIIIAFSVSGSILALVGGTLYVYCALKKRKLNKLKEHFFELNGGLLLQQQIGRYGGSSEMTKIFTVEELKEATSNFNEDMVLGEGGQGTVYKGILPDNRIVAIKMSKISNPNQIEHFINEVILLCQINHRNVVKLLGCCLETEVPLLVYEFVPNGTVYDHLYDQSQFLRLTWKRRLQIATQTAGALAYLHSATNAPIVHRDVKTSNILLDHNFTAKVSDFGASRIIPVDRTELTTLVLGTLGYLDPEYFHSSQLTEKSDVYSFGVVLAELLTGKKALSFERPDAHRNLAVHFHSSMNEGQLLNIVDSRIIDEANVEQLMDVANIASHCLRLKGEERPTMREVAIELEGINIVEKHQWEKVNLSSEETENLLKAIPSSSFSIDGVNRRSIPSGSDISNRISLSLTSGR</sequence>
<dbReference type="SUPFAM" id="SSF56112">
    <property type="entry name" value="Protein kinase-like (PK-like)"/>
    <property type="match status" value="1"/>
</dbReference>
<dbReference type="OMA" id="VYCALKK"/>